<dbReference type="AlphaFoldDB" id="A0ABC9CVA6"/>
<reference evidence="2" key="1">
    <citation type="submission" date="2024-10" db="EMBL/GenBank/DDBJ databases">
        <authorList>
            <person name="Ryan C."/>
        </authorList>
    </citation>
    <scope>NUCLEOTIDE SEQUENCE [LARGE SCALE GENOMIC DNA]</scope>
</reference>
<feature type="region of interest" description="Disordered" evidence="1">
    <location>
        <begin position="149"/>
        <end position="490"/>
    </location>
</feature>
<feature type="compositionally biased region" description="Basic and acidic residues" evidence="1">
    <location>
        <begin position="213"/>
        <end position="269"/>
    </location>
</feature>
<sequence>MYKTSPKTHNRYVLRSAAPYSCFTIFFGETKWPSIGPPKRYRQRQIRSRSSKYDAIITEKKKRQARNPFSLCLIFLHLVAGRRCRRRRRRLDTVLCGPEHEATNPGLVAGLLVVVDVGEPSVPRQVHAGHLVVGRDAQQVELLERVEERAHGAAHPPGDHQDLDDVRRQEPPAAAHEQPVVPTGAVDLLHVLLPREERREEDPPRAAPAVELRGLERVVEPEPRRERVGPDEHPRRHEPADHGGPRVDHAAPRRDGREPAEEPVADVRHVPVARLEALPEQRGERGDAAGERGGHGGAAHRRPLPVDAPGRAVRLEDGGEGPRVEAVPPEPQEESAEHDERRAVALERHGPPRVVEATDAWALDERAPEARHAADHVDDAGAGEVDDAGAEEERPRGAARGGPPVGGPEPVGHDGVHEPREERRVDEVGDELGPLGDGPRGDPRGGDGEGPLVEEEVVVKPGLGEVLEAEELLPDEAVGGRAEGEGEAEEVVEERARGGVQHVGQHDVHGVLGADGARAEHGEPELHREDEVGGEEKVRGVHRGGRVRELAAQVVRRVGRRRAQQRREVRRAGRHPVLSFLARLNQSHTRKKGSMGIGRVWRGM</sequence>
<evidence type="ECO:0000256" key="1">
    <source>
        <dbReference type="SAM" id="MobiDB-lite"/>
    </source>
</evidence>
<name>A0ABC9CVA6_9POAL</name>
<proteinExistence type="predicted"/>
<feature type="compositionally biased region" description="Basic and acidic residues" evidence="1">
    <location>
        <begin position="193"/>
        <end position="204"/>
    </location>
</feature>
<keyword evidence="3" id="KW-1185">Reference proteome</keyword>
<gene>
    <name evidence="2" type="ORF">URODEC1_LOCUS78799</name>
</gene>
<feature type="compositionally biased region" description="Basic and acidic residues" evidence="1">
    <location>
        <begin position="149"/>
        <end position="170"/>
    </location>
</feature>
<organism evidence="2 3">
    <name type="scientific">Urochloa decumbens</name>
    <dbReference type="NCBI Taxonomy" id="240449"/>
    <lineage>
        <taxon>Eukaryota</taxon>
        <taxon>Viridiplantae</taxon>
        <taxon>Streptophyta</taxon>
        <taxon>Embryophyta</taxon>
        <taxon>Tracheophyta</taxon>
        <taxon>Spermatophyta</taxon>
        <taxon>Magnoliopsida</taxon>
        <taxon>Liliopsida</taxon>
        <taxon>Poales</taxon>
        <taxon>Poaceae</taxon>
        <taxon>PACMAD clade</taxon>
        <taxon>Panicoideae</taxon>
        <taxon>Panicodae</taxon>
        <taxon>Paniceae</taxon>
        <taxon>Melinidinae</taxon>
        <taxon>Urochloa</taxon>
    </lineage>
</organism>
<feature type="compositionally biased region" description="Basic and acidic residues" evidence="1">
    <location>
        <begin position="338"/>
        <end position="350"/>
    </location>
</feature>
<protein>
    <submittedName>
        <fullName evidence="2">Uncharacterized protein</fullName>
    </submittedName>
</protein>
<evidence type="ECO:0000313" key="3">
    <source>
        <dbReference type="Proteomes" id="UP001497457"/>
    </source>
</evidence>
<feature type="compositionally biased region" description="Basic and acidic residues" evidence="1">
    <location>
        <begin position="411"/>
        <end position="427"/>
    </location>
</feature>
<dbReference type="EMBL" id="OZ075140">
    <property type="protein sequence ID" value="CAL5026504.1"/>
    <property type="molecule type" value="Genomic_DNA"/>
</dbReference>
<accession>A0ABC9CVA6</accession>
<feature type="compositionally biased region" description="Basic and acidic residues" evidence="1">
    <location>
        <begin position="277"/>
        <end position="294"/>
    </location>
</feature>
<feature type="compositionally biased region" description="Basic and acidic residues" evidence="1">
    <location>
        <begin position="313"/>
        <end position="323"/>
    </location>
</feature>
<evidence type="ECO:0000313" key="2">
    <source>
        <dbReference type="EMBL" id="CAL5026504.1"/>
    </source>
</evidence>
<feature type="compositionally biased region" description="Basic and acidic residues" evidence="1">
    <location>
        <begin position="363"/>
        <end position="379"/>
    </location>
</feature>
<dbReference type="Proteomes" id="UP001497457">
    <property type="component" value="Chromosome 30rd"/>
</dbReference>